<gene>
    <name evidence="3" type="ORF">METZ01_LOCUS469919</name>
</gene>
<organism evidence="3">
    <name type="scientific">marine metagenome</name>
    <dbReference type="NCBI Taxonomy" id="408172"/>
    <lineage>
        <taxon>unclassified sequences</taxon>
        <taxon>metagenomes</taxon>
        <taxon>ecological metagenomes</taxon>
    </lineage>
</organism>
<evidence type="ECO:0000256" key="1">
    <source>
        <dbReference type="SAM" id="MobiDB-lite"/>
    </source>
</evidence>
<protein>
    <recommendedName>
        <fullName evidence="2">DUF5681 domain-containing protein</fullName>
    </recommendedName>
</protein>
<feature type="region of interest" description="Disordered" evidence="1">
    <location>
        <begin position="39"/>
        <end position="67"/>
    </location>
</feature>
<proteinExistence type="predicted"/>
<evidence type="ECO:0000313" key="3">
    <source>
        <dbReference type="EMBL" id="SVE17065.1"/>
    </source>
</evidence>
<feature type="domain" description="DUF5681" evidence="2">
    <location>
        <begin position="48"/>
        <end position="74"/>
    </location>
</feature>
<dbReference type="Pfam" id="PF18932">
    <property type="entry name" value="DUF5681"/>
    <property type="match status" value="1"/>
</dbReference>
<dbReference type="InterPro" id="IPR043736">
    <property type="entry name" value="DUF5681"/>
</dbReference>
<accession>A0A383BCA5</accession>
<reference evidence="3" key="1">
    <citation type="submission" date="2018-05" db="EMBL/GenBank/DDBJ databases">
        <authorList>
            <person name="Lanie J.A."/>
            <person name="Ng W.-L."/>
            <person name="Kazmierczak K.M."/>
            <person name="Andrzejewski T.M."/>
            <person name="Davidsen T.M."/>
            <person name="Wayne K.J."/>
            <person name="Tettelin H."/>
            <person name="Glass J.I."/>
            <person name="Rusch D."/>
            <person name="Podicherti R."/>
            <person name="Tsui H.-C.T."/>
            <person name="Winkler M.E."/>
        </authorList>
    </citation>
    <scope>NUCLEOTIDE SEQUENCE</scope>
</reference>
<dbReference type="AlphaFoldDB" id="A0A383BCA5"/>
<feature type="compositionally biased region" description="Polar residues" evidence="1">
    <location>
        <begin position="39"/>
        <end position="58"/>
    </location>
</feature>
<feature type="non-terminal residue" evidence="3">
    <location>
        <position position="1"/>
    </location>
</feature>
<dbReference type="EMBL" id="UINC01198898">
    <property type="protein sequence ID" value="SVE17065.1"/>
    <property type="molecule type" value="Genomic_DNA"/>
</dbReference>
<evidence type="ECO:0000259" key="2">
    <source>
        <dbReference type="Pfam" id="PF18932"/>
    </source>
</evidence>
<name>A0A383BCA5_9ZZZZ</name>
<sequence length="145" mass="16207">KRGTVEIVRAAPQAVAKSYLISIYIPHCIPNHRIVQMAKSSAKNSTNSGKFQPGQSGNPAGRPVGSRNRFSQLKEAFVEAFEGIGGVDSLMEWARDNKDKFYPLMVRIFPKEVELKERSFADMHVTLLDINAARRRAGMKDVEKC</sequence>